<dbReference type="GO" id="GO:0004222">
    <property type="term" value="F:metalloendopeptidase activity"/>
    <property type="evidence" value="ECO:0007669"/>
    <property type="project" value="InterPro"/>
</dbReference>
<accession>A0A2T4ZAN4</accession>
<evidence type="ECO:0000256" key="1">
    <source>
        <dbReference type="ARBA" id="ARBA00007261"/>
    </source>
</evidence>
<dbReference type="AlphaFoldDB" id="A0A2T4ZAN4"/>
<evidence type="ECO:0000256" key="2">
    <source>
        <dbReference type="RuleBase" id="RU004447"/>
    </source>
</evidence>
<proteinExistence type="inferred from homology"/>
<reference evidence="5 6" key="1">
    <citation type="submission" date="2018-04" db="EMBL/GenBank/DDBJ databases">
        <title>Genomic Encyclopedia of Archaeal and Bacterial Type Strains, Phase II (KMG-II): from individual species to whole genera.</title>
        <authorList>
            <person name="Goeker M."/>
        </authorList>
    </citation>
    <scope>NUCLEOTIDE SEQUENCE [LARGE SCALE GENOMIC DNA]</scope>
    <source>
        <strain evidence="5 6">DSM 45169</strain>
    </source>
</reference>
<comment type="caution">
    <text evidence="5">The sequence shown here is derived from an EMBL/GenBank/DDBJ whole genome shotgun (WGS) entry which is preliminary data.</text>
</comment>
<dbReference type="Gene3D" id="3.30.830.10">
    <property type="entry name" value="Metalloenzyme, LuxS/M16 peptidase-like"/>
    <property type="match status" value="2"/>
</dbReference>
<dbReference type="GO" id="GO:0006508">
    <property type="term" value="P:proteolysis"/>
    <property type="evidence" value="ECO:0007669"/>
    <property type="project" value="InterPro"/>
</dbReference>
<evidence type="ECO:0000259" key="3">
    <source>
        <dbReference type="Pfam" id="PF00675"/>
    </source>
</evidence>
<dbReference type="EMBL" id="PZZP01000001">
    <property type="protein sequence ID" value="PTM58953.1"/>
    <property type="molecule type" value="Genomic_DNA"/>
</dbReference>
<dbReference type="InterPro" id="IPR001431">
    <property type="entry name" value="Pept_M16_Zn_BS"/>
</dbReference>
<comment type="similarity">
    <text evidence="1 2">Belongs to the peptidase M16 family.</text>
</comment>
<evidence type="ECO:0000259" key="4">
    <source>
        <dbReference type="Pfam" id="PF05193"/>
    </source>
</evidence>
<dbReference type="InterPro" id="IPR007863">
    <property type="entry name" value="Peptidase_M16_C"/>
</dbReference>
<dbReference type="FunFam" id="3.30.830.10:FF:000008">
    <property type="entry name" value="Mitochondrial-processing peptidase subunit beta"/>
    <property type="match status" value="1"/>
</dbReference>
<dbReference type="InterPro" id="IPR050361">
    <property type="entry name" value="MPP/UQCRC_Complex"/>
</dbReference>
<dbReference type="InterPro" id="IPR011765">
    <property type="entry name" value="Pept_M16_N"/>
</dbReference>
<keyword evidence="6" id="KW-1185">Reference proteome</keyword>
<gene>
    <name evidence="5" type="ORF">C8J48_1552</name>
</gene>
<feature type="domain" description="Peptidase M16 N-terminal" evidence="3">
    <location>
        <begin position="35"/>
        <end position="181"/>
    </location>
</feature>
<dbReference type="InterPro" id="IPR011249">
    <property type="entry name" value="Metalloenz_LuxS/M16"/>
</dbReference>
<protein>
    <submittedName>
        <fullName evidence="5">Putative Zn-dependent peptidase</fullName>
    </submittedName>
</protein>
<evidence type="ECO:0000313" key="6">
    <source>
        <dbReference type="Proteomes" id="UP000241639"/>
    </source>
</evidence>
<dbReference type="PANTHER" id="PTHR11851:SF49">
    <property type="entry name" value="MITOCHONDRIAL-PROCESSING PEPTIDASE SUBUNIT ALPHA"/>
    <property type="match status" value="1"/>
</dbReference>
<evidence type="ECO:0000313" key="5">
    <source>
        <dbReference type="EMBL" id="PTM58953.1"/>
    </source>
</evidence>
<dbReference type="Pfam" id="PF05193">
    <property type="entry name" value="Peptidase_M16_C"/>
    <property type="match status" value="1"/>
</dbReference>
<feature type="domain" description="Peptidase M16 C-terminal" evidence="4">
    <location>
        <begin position="189"/>
        <end position="361"/>
    </location>
</feature>
<dbReference type="PANTHER" id="PTHR11851">
    <property type="entry name" value="METALLOPROTEASE"/>
    <property type="match status" value="1"/>
</dbReference>
<sequence>MIYWGYFAENTYKTMVGRKGTSRVIHKHTLPNGVRVVAEHIPHVRSVTLGLWVGTGSRYEAVDNNGISHFIEHMLFKGTKKRTARQLAETFDEIGGQVNAFTSKEMTCYYAKVLDQHLDIALEVLADMFFESTFQAEDVDKERKVIEEEIRMVEDTPDDIVHDWLSAAAMENHSLGLPILGHRDNLRRFDRNALVTFRDENYTPDRLVIALAGHLPDDYLDRVAGYFAAWTNRGKEDRPTVPQFTSGVIHRKKETEQTHLCLGFPGISIRDSRIYSLILLNNLVGGNMSSRLFQQVREERGLAYSVYSYFSAYSDSGLFILYVGTGQGQENEVLHLLFQILDEVRQHGVTEKELHKGKEQLKGSLMMSLESTNNRMSRLGKNELLLGKHRSLDEVVAAVEALTRQDLLETAQAIFSHPTALSVVSPDGAIPSAYRRDALVG</sequence>
<dbReference type="GO" id="GO:0046872">
    <property type="term" value="F:metal ion binding"/>
    <property type="evidence" value="ECO:0007669"/>
    <property type="project" value="InterPro"/>
</dbReference>
<dbReference type="PROSITE" id="PS00143">
    <property type="entry name" value="INSULINASE"/>
    <property type="match status" value="1"/>
</dbReference>
<dbReference type="SUPFAM" id="SSF63411">
    <property type="entry name" value="LuxS/MPP-like metallohydrolase"/>
    <property type="match status" value="2"/>
</dbReference>
<dbReference type="Pfam" id="PF00675">
    <property type="entry name" value="Peptidase_M16"/>
    <property type="match status" value="1"/>
</dbReference>
<organism evidence="5 6">
    <name type="scientific">Desmospora activa DSM 45169</name>
    <dbReference type="NCBI Taxonomy" id="1121389"/>
    <lineage>
        <taxon>Bacteria</taxon>
        <taxon>Bacillati</taxon>
        <taxon>Bacillota</taxon>
        <taxon>Bacilli</taxon>
        <taxon>Bacillales</taxon>
        <taxon>Thermoactinomycetaceae</taxon>
        <taxon>Desmospora</taxon>
    </lineage>
</organism>
<name>A0A2T4ZAN4_9BACL</name>
<dbReference type="Proteomes" id="UP000241639">
    <property type="component" value="Unassembled WGS sequence"/>
</dbReference>